<dbReference type="EMBL" id="BQNB010011810">
    <property type="protein sequence ID" value="GJS95452.1"/>
    <property type="molecule type" value="Genomic_DNA"/>
</dbReference>
<comment type="caution">
    <text evidence="1">The sequence shown here is derived from an EMBL/GenBank/DDBJ whole genome shotgun (WGS) entry which is preliminary data.</text>
</comment>
<reference evidence="1" key="2">
    <citation type="submission" date="2022-01" db="EMBL/GenBank/DDBJ databases">
        <authorList>
            <person name="Yamashiro T."/>
            <person name="Shiraishi A."/>
            <person name="Satake H."/>
            <person name="Nakayama K."/>
        </authorList>
    </citation>
    <scope>NUCLEOTIDE SEQUENCE</scope>
</reference>
<keyword evidence="2" id="KW-1185">Reference proteome</keyword>
<evidence type="ECO:0000313" key="2">
    <source>
        <dbReference type="Proteomes" id="UP001151760"/>
    </source>
</evidence>
<organism evidence="1 2">
    <name type="scientific">Tanacetum coccineum</name>
    <dbReference type="NCBI Taxonomy" id="301880"/>
    <lineage>
        <taxon>Eukaryota</taxon>
        <taxon>Viridiplantae</taxon>
        <taxon>Streptophyta</taxon>
        <taxon>Embryophyta</taxon>
        <taxon>Tracheophyta</taxon>
        <taxon>Spermatophyta</taxon>
        <taxon>Magnoliopsida</taxon>
        <taxon>eudicotyledons</taxon>
        <taxon>Gunneridae</taxon>
        <taxon>Pentapetalae</taxon>
        <taxon>asterids</taxon>
        <taxon>campanulids</taxon>
        <taxon>Asterales</taxon>
        <taxon>Asteraceae</taxon>
        <taxon>Asteroideae</taxon>
        <taxon>Anthemideae</taxon>
        <taxon>Anthemidinae</taxon>
        <taxon>Tanacetum</taxon>
    </lineage>
</organism>
<gene>
    <name evidence="1" type="ORF">Tco_0802420</name>
</gene>
<reference evidence="1" key="1">
    <citation type="journal article" date="2022" name="Int. J. Mol. Sci.">
        <title>Draft Genome of Tanacetum Coccineum: Genomic Comparison of Closely Related Tanacetum-Family Plants.</title>
        <authorList>
            <person name="Yamashiro T."/>
            <person name="Shiraishi A."/>
            <person name="Nakayama K."/>
            <person name="Satake H."/>
        </authorList>
    </citation>
    <scope>NUCLEOTIDE SEQUENCE</scope>
</reference>
<sequence>MSLTLKWLGKPKRDEEIYYHSQQIRLVAKGYAHKRKVLISEEEAFALVARLEAVRLFILLYVVKKILKKHGMTSCDSIGTPMASKPTDAASVDTGFELTAFSDSDHAGHFLCLDFSVRGTSLVAYQFLGGDKLVSCVHLKWLAALQCSEKPISDLFTKAFRRLVKSLVRTTRYEMFDPDEPGGFPANLLDPSNINL</sequence>
<name>A0ABQ5A2D9_9ASTR</name>
<accession>A0ABQ5A2D9</accession>
<proteinExistence type="predicted"/>
<dbReference type="Proteomes" id="UP001151760">
    <property type="component" value="Unassembled WGS sequence"/>
</dbReference>
<evidence type="ECO:0000313" key="1">
    <source>
        <dbReference type="EMBL" id="GJS95452.1"/>
    </source>
</evidence>
<protein>
    <submittedName>
        <fullName evidence="1">Uncharacterized protein</fullName>
    </submittedName>
</protein>